<dbReference type="Proteomes" id="UP001152607">
    <property type="component" value="Unassembled WGS sequence"/>
</dbReference>
<protein>
    <submittedName>
        <fullName evidence="1">Uncharacterized protein</fullName>
    </submittedName>
</protein>
<name>A0A9W4UMZ4_9PLEO</name>
<proteinExistence type="predicted"/>
<gene>
    <name evidence="1" type="ORF">PDIGIT_LOCUS12298</name>
</gene>
<dbReference type="EMBL" id="CAOQHR010000009">
    <property type="protein sequence ID" value="CAI6339151.1"/>
    <property type="molecule type" value="Genomic_DNA"/>
</dbReference>
<reference evidence="1" key="1">
    <citation type="submission" date="2023-01" db="EMBL/GenBank/DDBJ databases">
        <authorList>
            <person name="Van Ghelder C."/>
            <person name="Rancurel C."/>
        </authorList>
    </citation>
    <scope>NUCLEOTIDE SEQUENCE</scope>
    <source>
        <strain evidence="1">CNCM I-4278</strain>
    </source>
</reference>
<keyword evidence="2" id="KW-1185">Reference proteome</keyword>
<comment type="caution">
    <text evidence="1">The sequence shown here is derived from an EMBL/GenBank/DDBJ whole genome shotgun (WGS) entry which is preliminary data.</text>
</comment>
<evidence type="ECO:0000313" key="2">
    <source>
        <dbReference type="Proteomes" id="UP001152607"/>
    </source>
</evidence>
<organism evidence="1 2">
    <name type="scientific">Periconia digitata</name>
    <dbReference type="NCBI Taxonomy" id="1303443"/>
    <lineage>
        <taxon>Eukaryota</taxon>
        <taxon>Fungi</taxon>
        <taxon>Dikarya</taxon>
        <taxon>Ascomycota</taxon>
        <taxon>Pezizomycotina</taxon>
        <taxon>Dothideomycetes</taxon>
        <taxon>Pleosporomycetidae</taxon>
        <taxon>Pleosporales</taxon>
        <taxon>Massarineae</taxon>
        <taxon>Periconiaceae</taxon>
        <taxon>Periconia</taxon>
    </lineage>
</organism>
<accession>A0A9W4UMZ4</accession>
<sequence length="103" mass="11608">MQVLQHDDDAFYATRLSKLKPHPCALSPAARPGGLSHPSIHPSIRNILIPQSDRSSFAISHPSVLFPSLCLVFFFRHLSFFWGGRVLRTPACMTLLRYESVDM</sequence>
<evidence type="ECO:0000313" key="1">
    <source>
        <dbReference type="EMBL" id="CAI6339151.1"/>
    </source>
</evidence>
<dbReference type="AlphaFoldDB" id="A0A9W4UMZ4"/>